<accession>A0A1I7TKB8</accession>
<dbReference type="Proteomes" id="UP000095282">
    <property type="component" value="Unplaced"/>
</dbReference>
<proteinExistence type="predicted"/>
<keyword evidence="1" id="KW-1185">Reference proteome</keyword>
<protein>
    <submittedName>
        <fullName evidence="2">Uncharacterized protein</fullName>
    </submittedName>
</protein>
<dbReference type="WBParaSite" id="Csp11.Scaffold627.g6758.t1">
    <property type="protein sequence ID" value="Csp11.Scaffold627.g6758.t1"/>
    <property type="gene ID" value="Csp11.Scaffold627.g6758"/>
</dbReference>
<name>A0A1I7TKB8_9PELO</name>
<evidence type="ECO:0000313" key="1">
    <source>
        <dbReference type="Proteomes" id="UP000095282"/>
    </source>
</evidence>
<organism evidence="1 2">
    <name type="scientific">Caenorhabditis tropicalis</name>
    <dbReference type="NCBI Taxonomy" id="1561998"/>
    <lineage>
        <taxon>Eukaryota</taxon>
        <taxon>Metazoa</taxon>
        <taxon>Ecdysozoa</taxon>
        <taxon>Nematoda</taxon>
        <taxon>Chromadorea</taxon>
        <taxon>Rhabditida</taxon>
        <taxon>Rhabditina</taxon>
        <taxon>Rhabditomorpha</taxon>
        <taxon>Rhabditoidea</taxon>
        <taxon>Rhabditidae</taxon>
        <taxon>Peloderinae</taxon>
        <taxon>Caenorhabditis</taxon>
    </lineage>
</organism>
<sequence length="87" mass="10671">MRQLQFQQLQNQHIFLKFDQFFLRFGYLQQPLELLPFALDSMSHFVLFTAFIVDEENEVKKHIYPLLKVDQHYMHTILKFDSFVENF</sequence>
<dbReference type="AlphaFoldDB" id="A0A1I7TKB8"/>
<reference evidence="2" key="1">
    <citation type="submission" date="2016-11" db="UniProtKB">
        <authorList>
            <consortium name="WormBaseParasite"/>
        </authorList>
    </citation>
    <scope>IDENTIFICATION</scope>
</reference>
<evidence type="ECO:0000313" key="2">
    <source>
        <dbReference type="WBParaSite" id="Csp11.Scaffold627.g6758.t1"/>
    </source>
</evidence>